<dbReference type="PANTHER" id="PTHR44196:SF3">
    <property type="entry name" value="SHORT CHAIN DEHYDROGENASE FAMILY PROTEIN"/>
    <property type="match status" value="1"/>
</dbReference>
<protein>
    <recommendedName>
        <fullName evidence="4">Short-chain dehydrogenase</fullName>
    </recommendedName>
</protein>
<dbReference type="InterPro" id="IPR036291">
    <property type="entry name" value="NAD(P)-bd_dom_sf"/>
</dbReference>
<accession>A0A382X5H8</accession>
<dbReference type="GO" id="GO:0016020">
    <property type="term" value="C:membrane"/>
    <property type="evidence" value="ECO:0007669"/>
    <property type="project" value="TreeGrafter"/>
</dbReference>
<evidence type="ECO:0000256" key="2">
    <source>
        <dbReference type="ARBA" id="ARBA00023002"/>
    </source>
</evidence>
<dbReference type="GO" id="GO:0016491">
    <property type="term" value="F:oxidoreductase activity"/>
    <property type="evidence" value="ECO:0007669"/>
    <property type="project" value="UniProtKB-KW"/>
</dbReference>
<comment type="similarity">
    <text evidence="1">Belongs to the short-chain dehydrogenases/reductases (SDR) family.</text>
</comment>
<gene>
    <name evidence="3" type="ORF">METZ01_LOCUS419270</name>
</gene>
<dbReference type="PRINTS" id="PR00081">
    <property type="entry name" value="GDHRDH"/>
</dbReference>
<dbReference type="Gene3D" id="3.40.50.720">
    <property type="entry name" value="NAD(P)-binding Rossmann-like Domain"/>
    <property type="match status" value="1"/>
</dbReference>
<evidence type="ECO:0000313" key="3">
    <source>
        <dbReference type="EMBL" id="SVD66416.1"/>
    </source>
</evidence>
<dbReference type="EMBL" id="UINC01165171">
    <property type="protein sequence ID" value="SVD66416.1"/>
    <property type="molecule type" value="Genomic_DNA"/>
</dbReference>
<name>A0A382X5H8_9ZZZZ</name>
<keyword evidence="2" id="KW-0560">Oxidoreductase</keyword>
<sequence>MIKKIWITGASSGIGEALAKKFAEEKWQVAASARRENLLQNLNKHNPNIHPFPLDVTDSNKTIQVFENIIKKLENIDICVFCTGVHDPQSEKKLNVESIRRIMEVNFFGTLNCINAVNNYFKEKQSGHISIVSSVAAYRGLPAASGYCASKSALTSLAESLYFDFKRYNVRVSVVSPGFIKTPMTDQNNFPMPMIKSPEFAAEQIFKGLTKKNSFEIHFPKSFTYFMKTLKILPNWLYFKIAGNAHKKIFKH</sequence>
<dbReference type="AlphaFoldDB" id="A0A382X5H8"/>
<dbReference type="InterPro" id="IPR002347">
    <property type="entry name" value="SDR_fam"/>
</dbReference>
<evidence type="ECO:0000256" key="1">
    <source>
        <dbReference type="ARBA" id="ARBA00006484"/>
    </source>
</evidence>
<reference evidence="3" key="1">
    <citation type="submission" date="2018-05" db="EMBL/GenBank/DDBJ databases">
        <authorList>
            <person name="Lanie J.A."/>
            <person name="Ng W.-L."/>
            <person name="Kazmierczak K.M."/>
            <person name="Andrzejewski T.M."/>
            <person name="Davidsen T.M."/>
            <person name="Wayne K.J."/>
            <person name="Tettelin H."/>
            <person name="Glass J.I."/>
            <person name="Rusch D."/>
            <person name="Podicherti R."/>
            <person name="Tsui H.-C.T."/>
            <person name="Winkler M.E."/>
        </authorList>
    </citation>
    <scope>NUCLEOTIDE SEQUENCE</scope>
</reference>
<dbReference type="Pfam" id="PF00106">
    <property type="entry name" value="adh_short"/>
    <property type="match status" value="1"/>
</dbReference>
<dbReference type="PANTHER" id="PTHR44196">
    <property type="entry name" value="DEHYDROGENASE/REDUCTASE SDR FAMILY MEMBER 7B"/>
    <property type="match status" value="1"/>
</dbReference>
<proteinExistence type="inferred from homology"/>
<dbReference type="SUPFAM" id="SSF51735">
    <property type="entry name" value="NAD(P)-binding Rossmann-fold domains"/>
    <property type="match status" value="1"/>
</dbReference>
<evidence type="ECO:0008006" key="4">
    <source>
        <dbReference type="Google" id="ProtNLM"/>
    </source>
</evidence>
<organism evidence="3">
    <name type="scientific">marine metagenome</name>
    <dbReference type="NCBI Taxonomy" id="408172"/>
    <lineage>
        <taxon>unclassified sequences</taxon>
        <taxon>metagenomes</taxon>
        <taxon>ecological metagenomes</taxon>
    </lineage>
</organism>